<dbReference type="eggNOG" id="ENOG5033PI9">
    <property type="taxonomic scope" value="Bacteria"/>
</dbReference>
<evidence type="ECO:0000313" key="3">
    <source>
        <dbReference type="Proteomes" id="UP000031552"/>
    </source>
</evidence>
<feature type="signal peptide" evidence="1">
    <location>
        <begin position="1"/>
        <end position="20"/>
    </location>
</feature>
<reference evidence="2" key="2">
    <citation type="submission" date="2014-09" db="EMBL/GenBank/DDBJ databases">
        <title>Criblamydia sequanensis harbors a mega-plasmid encoding arsenite resistance.</title>
        <authorList>
            <person name="Bertelli C."/>
            <person name="Goesmann A."/>
            <person name="Greub G."/>
        </authorList>
    </citation>
    <scope>NUCLEOTIDE SEQUENCE [LARGE SCALE GENOMIC DNA]</scope>
    <source>
        <strain evidence="2">CRIB-18</strain>
    </source>
</reference>
<feature type="chain" id="PRO_5001854497" evidence="1">
    <location>
        <begin position="21"/>
        <end position="560"/>
    </location>
</feature>
<name>A0A090E1Z6_9BACT</name>
<dbReference type="RefSeq" id="WP_041018270.1">
    <property type="nucleotide sequence ID" value="NZ_CCEJ010000009.1"/>
</dbReference>
<protein>
    <submittedName>
        <fullName evidence="2">Secreted protein</fullName>
    </submittedName>
</protein>
<comment type="caution">
    <text evidence="2">The sequence shown here is derived from an EMBL/GenBank/DDBJ whole genome shotgun (WGS) entry which is preliminary data.</text>
</comment>
<dbReference type="EMBL" id="CCEJ010000009">
    <property type="protein sequence ID" value="CDR34729.1"/>
    <property type="molecule type" value="Genomic_DNA"/>
</dbReference>
<organism evidence="2 3">
    <name type="scientific">Candidatus Criblamydia sequanensis CRIB-18</name>
    <dbReference type="NCBI Taxonomy" id="1437425"/>
    <lineage>
        <taxon>Bacteria</taxon>
        <taxon>Pseudomonadati</taxon>
        <taxon>Chlamydiota</taxon>
        <taxon>Chlamydiia</taxon>
        <taxon>Parachlamydiales</taxon>
        <taxon>Candidatus Criblamydiaceae</taxon>
        <taxon>Candidatus Criblamydia</taxon>
    </lineage>
</organism>
<sequence>MRNTFLVILSVLFFNCSLHAQDKCPSTKRVTVVGGGIIGALESYYAYKEGQNQGSKIIINVYEKGESFDVSPHEENGKASTNTSYNIVPSLTIDEILSVVPRGEEMVRKLSIPFSEPGGIRVDDVEGVNDSKSALQFKEAVTAYGSDPGHEDRTDTLLRLGRKSMDLWQSLYDEADLELKAILEASNFNPCREQKDAVIHLHDGYRIDLIYGIREAEKQALSMKESYEKFGYKNCKLLTPKEVISIDPFLTDYCVCHSSNNKWNEDSAALWRPGGCIDTKVFLPLFYDYLKKTMGCYVEDSIEKNCFSLNFGKEVIAVELGARDGNFLIMGLTFKDGEKHCDKDSEYVFCSGEAVGTLEKLGFSEPAYAGFAGVSLMLNIPLNASQEEAWKNFSHCMEVHNEGVVLAWQARRIKNSLFIGVAGTKAFYGDKIPHKDEAFARNRNLVQLNMINQVIPEALSLALGFDTKEMTLKEEHLLSLEEASFARRWAGRRSLAYDGFPTFGFLYANNKRVDNARCTTHLGSGGVSFAPASVYASRQAKASHKEEFIEKVLHYSDSRR</sequence>
<reference evidence="2" key="1">
    <citation type="submission" date="2013-12" db="EMBL/GenBank/DDBJ databases">
        <authorList>
            <person name="Linke B."/>
        </authorList>
    </citation>
    <scope>NUCLEOTIDE SEQUENCE [LARGE SCALE GENOMIC DNA]</scope>
    <source>
        <strain evidence="2">CRIB-18</strain>
    </source>
</reference>
<proteinExistence type="predicted"/>
<dbReference type="Proteomes" id="UP000031552">
    <property type="component" value="Unassembled WGS sequence"/>
</dbReference>
<accession>A0A090E1Z6</accession>
<keyword evidence="3" id="KW-1185">Reference proteome</keyword>
<gene>
    <name evidence="2" type="ORF">CSEC_1922</name>
</gene>
<dbReference type="OrthoDB" id="5654419at2"/>
<dbReference type="AlphaFoldDB" id="A0A090E1Z6"/>
<evidence type="ECO:0000313" key="2">
    <source>
        <dbReference type="EMBL" id="CDR34729.1"/>
    </source>
</evidence>
<keyword evidence="1" id="KW-0732">Signal</keyword>
<evidence type="ECO:0000256" key="1">
    <source>
        <dbReference type="SAM" id="SignalP"/>
    </source>
</evidence>